<sequence length="286" mass="30434">MAHIHSLAAAVPALSDTAERALFASLRLPGGIFKTTSARRLPDVDRAIVAALPPGMAVTALDAGASSGTTTLELVEALDAAGHRTAMTMTDISLTARLVWLSPRYAVLLDGDGALLQHLVAGRAVRPWRRRLDYATQFWLVTAAANRWFERVRARGDVERAMASASVIQLVAPQVAAHRGISCEEGDIFAAPPQHHLCAFDVVRAANVLLPDVFGEERTALGIARLIERLRGPGALLVLARSPAPGSRGVNRATIFRMGGDGQLAVLRRIGAGSEIEALVPGQRRS</sequence>
<keyword evidence="2" id="KW-1185">Reference proteome</keyword>
<keyword evidence="1" id="KW-0067">ATP-binding</keyword>
<proteinExistence type="predicted"/>
<comment type="caution">
    <text evidence="1">The sequence shown here is derived from an EMBL/GenBank/DDBJ whole genome shotgun (WGS) entry which is preliminary data.</text>
</comment>
<dbReference type="AlphaFoldDB" id="A0A916ZU81"/>
<reference evidence="1" key="2">
    <citation type="submission" date="2020-09" db="EMBL/GenBank/DDBJ databases">
        <authorList>
            <person name="Sun Q."/>
            <person name="Zhou Y."/>
        </authorList>
    </citation>
    <scope>NUCLEOTIDE SEQUENCE</scope>
    <source>
        <strain evidence="1">CGMCC 1.15519</strain>
    </source>
</reference>
<accession>A0A916ZU81</accession>
<gene>
    <name evidence="1" type="ORF">GCM10011529_21060</name>
</gene>
<evidence type="ECO:0000313" key="1">
    <source>
        <dbReference type="EMBL" id="GGE14469.1"/>
    </source>
</evidence>
<name>A0A916ZU81_9SPHN</name>
<protein>
    <submittedName>
        <fullName evidence="1">ATP-binding protein</fullName>
    </submittedName>
</protein>
<dbReference type="Proteomes" id="UP000635071">
    <property type="component" value="Unassembled WGS sequence"/>
</dbReference>
<dbReference type="RefSeq" id="WP_188762901.1">
    <property type="nucleotide sequence ID" value="NZ_BMJM01000006.1"/>
</dbReference>
<keyword evidence="1" id="KW-0547">Nucleotide-binding</keyword>
<reference evidence="1" key="1">
    <citation type="journal article" date="2014" name="Int. J. Syst. Evol. Microbiol.">
        <title>Complete genome sequence of Corynebacterium casei LMG S-19264T (=DSM 44701T), isolated from a smear-ripened cheese.</title>
        <authorList>
            <consortium name="US DOE Joint Genome Institute (JGI-PGF)"/>
            <person name="Walter F."/>
            <person name="Albersmeier A."/>
            <person name="Kalinowski J."/>
            <person name="Ruckert C."/>
        </authorList>
    </citation>
    <scope>NUCLEOTIDE SEQUENCE</scope>
    <source>
        <strain evidence="1">CGMCC 1.15519</strain>
    </source>
</reference>
<organism evidence="1 2">
    <name type="scientific">Sandarakinorhabdus glacialis</name>
    <dbReference type="NCBI Taxonomy" id="1614636"/>
    <lineage>
        <taxon>Bacteria</taxon>
        <taxon>Pseudomonadati</taxon>
        <taxon>Pseudomonadota</taxon>
        <taxon>Alphaproteobacteria</taxon>
        <taxon>Sphingomonadales</taxon>
        <taxon>Sphingosinicellaceae</taxon>
        <taxon>Sandarakinorhabdus</taxon>
    </lineage>
</organism>
<evidence type="ECO:0000313" key="2">
    <source>
        <dbReference type="Proteomes" id="UP000635071"/>
    </source>
</evidence>
<dbReference type="GO" id="GO:0005524">
    <property type="term" value="F:ATP binding"/>
    <property type="evidence" value="ECO:0007669"/>
    <property type="project" value="UniProtKB-KW"/>
</dbReference>
<dbReference type="EMBL" id="BMJM01000006">
    <property type="protein sequence ID" value="GGE14469.1"/>
    <property type="molecule type" value="Genomic_DNA"/>
</dbReference>